<proteinExistence type="predicted"/>
<organism evidence="2 3">
    <name type="scientific">Corynebacterium urealyticum</name>
    <dbReference type="NCBI Taxonomy" id="43771"/>
    <lineage>
        <taxon>Bacteria</taxon>
        <taxon>Bacillati</taxon>
        <taxon>Actinomycetota</taxon>
        <taxon>Actinomycetes</taxon>
        <taxon>Mycobacteriales</taxon>
        <taxon>Corynebacteriaceae</taxon>
        <taxon>Corynebacterium</taxon>
    </lineage>
</organism>
<dbReference type="SUPFAM" id="SSF53474">
    <property type="entry name" value="alpha/beta-Hydrolases"/>
    <property type="match status" value="1"/>
</dbReference>
<comment type="caution">
    <text evidence="2">The sequence shown here is derived from an EMBL/GenBank/DDBJ whole genome shotgun (WGS) entry which is preliminary data.</text>
</comment>
<dbReference type="Gene3D" id="3.40.50.1820">
    <property type="entry name" value="alpha/beta hydrolase"/>
    <property type="match status" value="1"/>
</dbReference>
<reference evidence="2 3" key="1">
    <citation type="submission" date="2017-11" db="EMBL/GenBank/DDBJ databases">
        <title>Infants hospitalized years apart are colonized by the same room-sourced microbial strains.</title>
        <authorList>
            <person name="Brooks B."/>
            <person name="Olm M.R."/>
            <person name="Firek B.A."/>
            <person name="Baker R."/>
            <person name="Thomas B.C."/>
            <person name="Morowitz M.J."/>
            <person name="Banfield J.F."/>
        </authorList>
    </citation>
    <scope>NUCLEOTIDE SEQUENCE [LARGE SCALE GENOMIC DNA]</scope>
    <source>
        <strain evidence="2">S2_012_000_R3_87</strain>
    </source>
</reference>
<sequence length="277" mass="28588">MSANLKKHLGTLSKRGPHRVLVGDLSYAGLEGKVYTPVEGKGLPAVAFAHDWTKSVKDYHATLRHLASWGIVVVAPDTETGAFAKHRNLVADVESALQIATGVKLGTGKISVSASKLGVVGHGMGGGVATLAAVDNPKVRAVAALYPADTSPSAVQAAPSVKAHGLIIGSGEDDIFRAGNPAKLANAWGGPVAYREIAKGTQSGFSEDKFFKLALGSGFFQGSEVETARGLVTGFLLSELAGESKYDDFAAADAAAKGVESFVGEDLAKRAGYESTH</sequence>
<dbReference type="PANTHER" id="PTHR33428:SF14">
    <property type="entry name" value="CARBOXYLESTERASE TYPE B DOMAIN-CONTAINING PROTEIN"/>
    <property type="match status" value="1"/>
</dbReference>
<evidence type="ECO:0000313" key="3">
    <source>
        <dbReference type="Proteomes" id="UP000249451"/>
    </source>
</evidence>
<dbReference type="AlphaFoldDB" id="A0A2W5D674"/>
<gene>
    <name evidence="2" type="ORF">DI609_02335</name>
</gene>
<protein>
    <submittedName>
        <fullName evidence="2">Alpha/beta hydrolase</fullName>
    </submittedName>
</protein>
<evidence type="ECO:0000313" key="2">
    <source>
        <dbReference type="EMBL" id="PZP02542.1"/>
    </source>
</evidence>
<dbReference type="EMBL" id="QFNY01000033">
    <property type="protein sequence ID" value="PZP02542.1"/>
    <property type="molecule type" value="Genomic_DNA"/>
</dbReference>
<evidence type="ECO:0000259" key="1">
    <source>
        <dbReference type="Pfam" id="PF12740"/>
    </source>
</evidence>
<dbReference type="Proteomes" id="UP000249451">
    <property type="component" value="Unassembled WGS sequence"/>
</dbReference>
<feature type="domain" description="PET hydrolase/cutinase-like" evidence="1">
    <location>
        <begin position="15"/>
        <end position="175"/>
    </location>
</feature>
<keyword evidence="2" id="KW-0378">Hydrolase</keyword>
<dbReference type="GO" id="GO:0016787">
    <property type="term" value="F:hydrolase activity"/>
    <property type="evidence" value="ECO:0007669"/>
    <property type="project" value="UniProtKB-KW"/>
</dbReference>
<accession>A0A2W5D674</accession>
<dbReference type="PANTHER" id="PTHR33428">
    <property type="entry name" value="CHLOROPHYLLASE-2, CHLOROPLASTIC"/>
    <property type="match status" value="1"/>
</dbReference>
<dbReference type="InterPro" id="IPR029058">
    <property type="entry name" value="AB_hydrolase_fold"/>
</dbReference>
<dbReference type="InterPro" id="IPR041127">
    <property type="entry name" value="PET_hydrolase/cutinase-like"/>
</dbReference>
<name>A0A2W5D674_9CORY</name>
<dbReference type="Pfam" id="PF12740">
    <property type="entry name" value="PETase"/>
    <property type="match status" value="1"/>
</dbReference>